<evidence type="ECO:0000313" key="9">
    <source>
        <dbReference type="Proteomes" id="UP001172083"/>
    </source>
</evidence>
<dbReference type="Proteomes" id="UP001172083">
    <property type="component" value="Unassembled WGS sequence"/>
</dbReference>
<feature type="transmembrane region" description="Helical" evidence="7">
    <location>
        <begin position="93"/>
        <end position="116"/>
    </location>
</feature>
<feature type="transmembrane region" description="Helical" evidence="7">
    <location>
        <begin position="136"/>
        <end position="157"/>
    </location>
</feature>
<feature type="transmembrane region" description="Helical" evidence="7">
    <location>
        <begin position="416"/>
        <end position="437"/>
    </location>
</feature>
<name>A0ABT8L2B2_9BACT</name>
<keyword evidence="9" id="KW-1185">Reference proteome</keyword>
<keyword evidence="2" id="KW-0813">Transport</keyword>
<evidence type="ECO:0000313" key="8">
    <source>
        <dbReference type="EMBL" id="MDN5210408.1"/>
    </source>
</evidence>
<evidence type="ECO:0000256" key="4">
    <source>
        <dbReference type="ARBA" id="ARBA00022692"/>
    </source>
</evidence>
<dbReference type="InterPro" id="IPR002528">
    <property type="entry name" value="MATE_fam"/>
</dbReference>
<keyword evidence="4 7" id="KW-0812">Transmembrane</keyword>
<evidence type="ECO:0000256" key="6">
    <source>
        <dbReference type="ARBA" id="ARBA00023136"/>
    </source>
</evidence>
<comment type="subcellular location">
    <subcellularLocation>
        <location evidence="1">Cell membrane</location>
        <topology evidence="1">Multi-pass membrane protein</topology>
    </subcellularLocation>
</comment>
<evidence type="ECO:0000256" key="2">
    <source>
        <dbReference type="ARBA" id="ARBA00022448"/>
    </source>
</evidence>
<dbReference type="Pfam" id="PF01554">
    <property type="entry name" value="MatE"/>
    <property type="match status" value="2"/>
</dbReference>
<gene>
    <name evidence="8" type="ORF">QQ020_00065</name>
</gene>
<comment type="caution">
    <text evidence="8">The sequence shown here is derived from an EMBL/GenBank/DDBJ whole genome shotgun (WGS) entry which is preliminary data.</text>
</comment>
<dbReference type="RefSeq" id="WP_346755752.1">
    <property type="nucleotide sequence ID" value="NZ_JAUJEB010000001.1"/>
</dbReference>
<feature type="transmembrane region" description="Helical" evidence="7">
    <location>
        <begin position="53"/>
        <end position="72"/>
    </location>
</feature>
<keyword evidence="3" id="KW-1003">Cell membrane</keyword>
<organism evidence="8 9">
    <name type="scientific">Agaribacillus aureus</name>
    <dbReference type="NCBI Taxonomy" id="3051825"/>
    <lineage>
        <taxon>Bacteria</taxon>
        <taxon>Pseudomonadati</taxon>
        <taxon>Bacteroidota</taxon>
        <taxon>Cytophagia</taxon>
        <taxon>Cytophagales</taxon>
        <taxon>Splendidivirgaceae</taxon>
        <taxon>Agaribacillus</taxon>
    </lineage>
</organism>
<feature type="transmembrane region" description="Helical" evidence="7">
    <location>
        <begin position="195"/>
        <end position="214"/>
    </location>
</feature>
<dbReference type="InterPro" id="IPR051327">
    <property type="entry name" value="MATE_MepA_subfamily"/>
</dbReference>
<dbReference type="PANTHER" id="PTHR43823">
    <property type="entry name" value="SPORULATION PROTEIN YKVU"/>
    <property type="match status" value="1"/>
</dbReference>
<sequence length="451" mass="48782">MSRQPDLRKDSPWKLMRKLSLPGILGMMVLSINSLVDSVYLGNLVSAEGFAGVSLLFPITLIVSSATGFIAAGSSSVLSRAIGAANKSIQRKVIPNLLALSLISSVIMTLLGLLLADEAVSFMGAEGAVYQAGVEYLKVYAFGVVFSIYGLAANGLIRSEGRIRQAMTYTVTAVVINIIFTPIFIDLLGLGIAGAAWSSIASMLVYCVLTTLYFIRGKASFETGAFAIRIEKDIIRDVASVGFSALTMQLSNVLRQFIAFRSITWYGSAHDLVVFSAIFRLFSFVAVPSMGLLRPLQPVVGVNFGAFELKRCIQAVKTFRLAGISLMCLLLLPLMLFPGTFIGFMIPDAPVTNEELNYLRFVLVALPFLPVSTSAMIFFQAIGEGKKATLLSLGRQLILFIPLILLIPYFKGIDGIYQALVIENISVAASLWLLLALKMQKFQQGAPLPSS</sequence>
<evidence type="ECO:0000256" key="5">
    <source>
        <dbReference type="ARBA" id="ARBA00022989"/>
    </source>
</evidence>
<feature type="transmembrane region" description="Helical" evidence="7">
    <location>
        <begin position="169"/>
        <end position="189"/>
    </location>
</feature>
<evidence type="ECO:0000256" key="7">
    <source>
        <dbReference type="SAM" id="Phobius"/>
    </source>
</evidence>
<accession>A0ABT8L2B2</accession>
<feature type="transmembrane region" description="Helical" evidence="7">
    <location>
        <begin position="358"/>
        <end position="378"/>
    </location>
</feature>
<keyword evidence="6 7" id="KW-0472">Membrane</keyword>
<dbReference type="EMBL" id="JAUJEB010000001">
    <property type="protein sequence ID" value="MDN5210408.1"/>
    <property type="molecule type" value="Genomic_DNA"/>
</dbReference>
<protein>
    <submittedName>
        <fullName evidence="8">MATE family efflux transporter</fullName>
    </submittedName>
</protein>
<feature type="transmembrane region" description="Helical" evidence="7">
    <location>
        <begin position="321"/>
        <end position="346"/>
    </location>
</feature>
<dbReference type="PIRSF" id="PIRSF006603">
    <property type="entry name" value="DinF"/>
    <property type="match status" value="1"/>
</dbReference>
<dbReference type="PANTHER" id="PTHR43823:SF3">
    <property type="entry name" value="MULTIDRUG EXPORT PROTEIN MEPA"/>
    <property type="match status" value="1"/>
</dbReference>
<evidence type="ECO:0000256" key="1">
    <source>
        <dbReference type="ARBA" id="ARBA00004651"/>
    </source>
</evidence>
<dbReference type="InterPro" id="IPR048279">
    <property type="entry name" value="MdtK-like"/>
</dbReference>
<feature type="transmembrane region" description="Helical" evidence="7">
    <location>
        <begin position="21"/>
        <end position="41"/>
    </location>
</feature>
<keyword evidence="5 7" id="KW-1133">Transmembrane helix</keyword>
<reference evidence="8" key="1">
    <citation type="submission" date="2023-06" db="EMBL/GenBank/DDBJ databases">
        <title>Genomic of Agaribacillus aureum.</title>
        <authorList>
            <person name="Wang G."/>
        </authorList>
    </citation>
    <scope>NUCLEOTIDE SEQUENCE</scope>
    <source>
        <strain evidence="8">BMA12</strain>
    </source>
</reference>
<evidence type="ECO:0000256" key="3">
    <source>
        <dbReference type="ARBA" id="ARBA00022475"/>
    </source>
</evidence>
<feature type="transmembrane region" description="Helical" evidence="7">
    <location>
        <begin position="390"/>
        <end position="410"/>
    </location>
</feature>
<proteinExistence type="predicted"/>